<dbReference type="InterPro" id="IPR001789">
    <property type="entry name" value="Sig_transdc_resp-reg_receiver"/>
</dbReference>
<dbReference type="GO" id="GO:0005829">
    <property type="term" value="C:cytosol"/>
    <property type="evidence" value="ECO:0007669"/>
    <property type="project" value="TreeGrafter"/>
</dbReference>
<dbReference type="AlphaFoldDB" id="A0A0D6PG02"/>
<organism evidence="4 5">
    <name type="scientific">Acidocella aminolytica 101 = DSM 11237</name>
    <dbReference type="NCBI Taxonomy" id="1120923"/>
    <lineage>
        <taxon>Bacteria</taxon>
        <taxon>Pseudomonadati</taxon>
        <taxon>Pseudomonadota</taxon>
        <taxon>Alphaproteobacteria</taxon>
        <taxon>Acetobacterales</taxon>
        <taxon>Acidocellaceae</taxon>
        <taxon>Acidocella</taxon>
    </lineage>
</organism>
<comment type="caution">
    <text evidence="4">The sequence shown here is derived from an EMBL/GenBank/DDBJ whole genome shotgun (WGS) entry which is preliminary data.</text>
</comment>
<dbReference type="InterPro" id="IPR011006">
    <property type="entry name" value="CheY-like_superfamily"/>
</dbReference>
<dbReference type="GO" id="GO:0000156">
    <property type="term" value="F:phosphorelay response regulator activity"/>
    <property type="evidence" value="ECO:0007669"/>
    <property type="project" value="TreeGrafter"/>
</dbReference>
<protein>
    <submittedName>
        <fullName evidence="4">Two component transcriptional regulator</fullName>
    </submittedName>
</protein>
<keyword evidence="2" id="KW-0597">Phosphoprotein</keyword>
<accession>A0A0D6PG02</accession>
<dbReference type="InterPro" id="IPR039420">
    <property type="entry name" value="WalR-like"/>
</dbReference>
<dbReference type="GO" id="GO:0032993">
    <property type="term" value="C:protein-DNA complex"/>
    <property type="evidence" value="ECO:0007669"/>
    <property type="project" value="TreeGrafter"/>
</dbReference>
<keyword evidence="5" id="KW-1185">Reference proteome</keyword>
<evidence type="ECO:0000313" key="5">
    <source>
        <dbReference type="Proteomes" id="UP000032668"/>
    </source>
</evidence>
<dbReference type="PANTHER" id="PTHR48111:SF76">
    <property type="entry name" value="TWO-COMPONENT RESPONSE REGULATOR"/>
    <property type="match status" value="1"/>
</dbReference>
<proteinExistence type="predicted"/>
<dbReference type="PANTHER" id="PTHR48111">
    <property type="entry name" value="REGULATOR OF RPOS"/>
    <property type="match status" value="1"/>
</dbReference>
<evidence type="ECO:0000313" key="4">
    <source>
        <dbReference type="EMBL" id="GAN80306.1"/>
    </source>
</evidence>
<dbReference type="GO" id="GO:0000976">
    <property type="term" value="F:transcription cis-regulatory region binding"/>
    <property type="evidence" value="ECO:0007669"/>
    <property type="project" value="TreeGrafter"/>
</dbReference>
<evidence type="ECO:0000256" key="2">
    <source>
        <dbReference type="PROSITE-ProRule" id="PRU00169"/>
    </source>
</evidence>
<dbReference type="Pfam" id="PF00072">
    <property type="entry name" value="Response_reg"/>
    <property type="match status" value="1"/>
</dbReference>
<dbReference type="GO" id="GO:0006355">
    <property type="term" value="P:regulation of DNA-templated transcription"/>
    <property type="evidence" value="ECO:0007669"/>
    <property type="project" value="TreeGrafter"/>
</dbReference>
<gene>
    <name evidence="4" type="ORF">Aam_044_009</name>
</gene>
<dbReference type="Proteomes" id="UP000032668">
    <property type="component" value="Unassembled WGS sequence"/>
</dbReference>
<reference evidence="4 5" key="1">
    <citation type="submission" date="2012-11" db="EMBL/GenBank/DDBJ databases">
        <title>Whole genome sequence of Acidocella aminolytica 101 = DSM 11237.</title>
        <authorList>
            <person name="Azuma Y."/>
            <person name="Higashiura N."/>
            <person name="Hirakawa H."/>
            <person name="Matsushita K."/>
        </authorList>
    </citation>
    <scope>NUCLEOTIDE SEQUENCE [LARGE SCALE GENOMIC DNA]</scope>
    <source>
        <strain evidence="5">101 / DSM 11237</strain>
    </source>
</reference>
<name>A0A0D6PG02_9PROT</name>
<dbReference type="STRING" id="1120923.SAMN02746095_03459"/>
<dbReference type="EMBL" id="BANC01000043">
    <property type="protein sequence ID" value="GAN80306.1"/>
    <property type="molecule type" value="Genomic_DNA"/>
</dbReference>
<feature type="domain" description="Response regulatory" evidence="3">
    <location>
        <begin position="1"/>
        <end position="114"/>
    </location>
</feature>
<dbReference type="PROSITE" id="PS50110">
    <property type="entry name" value="RESPONSE_REGULATORY"/>
    <property type="match status" value="1"/>
</dbReference>
<dbReference type="SMART" id="SM00448">
    <property type="entry name" value="REC"/>
    <property type="match status" value="1"/>
</dbReference>
<feature type="modified residue" description="4-aspartylphosphate" evidence="2">
    <location>
        <position position="48"/>
    </location>
</feature>
<evidence type="ECO:0000259" key="3">
    <source>
        <dbReference type="PROSITE" id="PS50110"/>
    </source>
</evidence>
<dbReference type="Gene3D" id="3.40.50.2300">
    <property type="match status" value="1"/>
</dbReference>
<evidence type="ECO:0000256" key="1">
    <source>
        <dbReference type="ARBA" id="ARBA00023125"/>
    </source>
</evidence>
<sequence length="128" mass="13722">MLIEDDKNVVSFVIKGLREAGHSVIHADTVATGGLRAASERFDVIILDRMLPENEDGLELIASLRAEQIDTPVLILSGLGETNNKVSGLRAGGDDYLAKPFVFSELLARVEGLSRRGPLARSAALPGR</sequence>
<dbReference type="SUPFAM" id="SSF52172">
    <property type="entry name" value="CheY-like"/>
    <property type="match status" value="1"/>
</dbReference>
<keyword evidence="1" id="KW-0238">DNA-binding</keyword>
<dbReference type="Gene3D" id="6.10.250.690">
    <property type="match status" value="1"/>
</dbReference>